<dbReference type="PANTHER" id="PTHR11505">
    <property type="entry name" value="L1 TRANSPOSABLE ELEMENT-RELATED"/>
    <property type="match status" value="1"/>
</dbReference>
<keyword evidence="2" id="KW-1185">Reference proteome</keyword>
<protein>
    <submittedName>
        <fullName evidence="1">Uncharacterized protein</fullName>
    </submittedName>
</protein>
<sequence length="298" mass="32687">MPPKVNKGGHTIQSHLRPVTRDAASCCGESTFPPRTTDTQSINMDSAALKSKLLLALREEVIAVFKVELQAALGENLSFMKTELLAFKSELSSSISAMQQDLAGLKGTVAGMEQSLSTCTDDIVQNKVQHLTQAVLKLEDKCEDLESRSRHQNIRIIGVPEEDSTSASAAGVSKLLMEVFELGKEPLVDRAHRALFPRPGPGGCPRTIVAWLHYYTEIQRIKIQDMTISISQELFKTSVCRRSVPALAPDWWLWFLPGLPPPIHLPASACLLSCTVIGSTGSSFTYQILPQLVYSHTC</sequence>
<gene>
    <name evidence="1" type="ORF">JOB18_029744</name>
</gene>
<reference evidence="1 2" key="1">
    <citation type="journal article" date="2021" name="Sci. Rep.">
        <title>Chromosome anchoring in Senegalese sole (Solea senegalensis) reveals sex-associated markers and genome rearrangements in flatfish.</title>
        <authorList>
            <person name="Guerrero-Cozar I."/>
            <person name="Gomez-Garrido J."/>
            <person name="Berbel C."/>
            <person name="Martinez-Blanch J.F."/>
            <person name="Alioto T."/>
            <person name="Claros M.G."/>
            <person name="Gagnaire P.A."/>
            <person name="Manchado M."/>
        </authorList>
    </citation>
    <scope>NUCLEOTIDE SEQUENCE [LARGE SCALE GENOMIC DNA]</scope>
    <source>
        <strain evidence="1">Sse05_10M</strain>
    </source>
</reference>
<evidence type="ECO:0000313" key="2">
    <source>
        <dbReference type="Proteomes" id="UP000693946"/>
    </source>
</evidence>
<name>A0AAV6RPM4_SOLSE</name>
<proteinExistence type="predicted"/>
<accession>A0AAV6RPM4</accession>
<organism evidence="1 2">
    <name type="scientific">Solea senegalensis</name>
    <name type="common">Senegalese sole</name>
    <dbReference type="NCBI Taxonomy" id="28829"/>
    <lineage>
        <taxon>Eukaryota</taxon>
        <taxon>Metazoa</taxon>
        <taxon>Chordata</taxon>
        <taxon>Craniata</taxon>
        <taxon>Vertebrata</taxon>
        <taxon>Euteleostomi</taxon>
        <taxon>Actinopterygii</taxon>
        <taxon>Neopterygii</taxon>
        <taxon>Teleostei</taxon>
        <taxon>Neoteleostei</taxon>
        <taxon>Acanthomorphata</taxon>
        <taxon>Carangaria</taxon>
        <taxon>Pleuronectiformes</taxon>
        <taxon>Pleuronectoidei</taxon>
        <taxon>Soleidae</taxon>
        <taxon>Solea</taxon>
    </lineage>
</organism>
<dbReference type="AlphaFoldDB" id="A0AAV6RPM4"/>
<evidence type="ECO:0000313" key="1">
    <source>
        <dbReference type="EMBL" id="KAG7507280.1"/>
    </source>
</evidence>
<comment type="caution">
    <text evidence="1">The sequence shown here is derived from an EMBL/GenBank/DDBJ whole genome shotgun (WGS) entry which is preliminary data.</text>
</comment>
<dbReference type="InterPro" id="IPR004244">
    <property type="entry name" value="Transposase_22"/>
</dbReference>
<dbReference type="EMBL" id="JAGKHQ010000010">
    <property type="protein sequence ID" value="KAG7507280.1"/>
    <property type="molecule type" value="Genomic_DNA"/>
</dbReference>
<dbReference type="Proteomes" id="UP000693946">
    <property type="component" value="Linkage Group LG18"/>
</dbReference>